<dbReference type="GO" id="GO:0005886">
    <property type="term" value="C:plasma membrane"/>
    <property type="evidence" value="ECO:0007669"/>
    <property type="project" value="UniProtKB-SubCell"/>
</dbReference>
<evidence type="ECO:0000256" key="1">
    <source>
        <dbReference type="ARBA" id="ARBA00004651"/>
    </source>
</evidence>
<dbReference type="AlphaFoldDB" id="A0A8J3ND39"/>
<feature type="transmembrane region" description="Helical" evidence="6">
    <location>
        <begin position="56"/>
        <end position="78"/>
    </location>
</feature>
<keyword evidence="4 6" id="KW-1133">Transmembrane helix</keyword>
<protein>
    <submittedName>
        <fullName evidence="7">MFS transporter</fullName>
    </submittedName>
</protein>
<evidence type="ECO:0000313" key="7">
    <source>
        <dbReference type="EMBL" id="GID14661.1"/>
    </source>
</evidence>
<keyword evidence="3 6" id="KW-0812">Transmembrane</keyword>
<dbReference type="EMBL" id="BOMB01000032">
    <property type="protein sequence ID" value="GID14661.1"/>
    <property type="molecule type" value="Genomic_DNA"/>
</dbReference>
<proteinExistence type="predicted"/>
<dbReference type="Gene3D" id="1.20.1250.20">
    <property type="entry name" value="MFS general substrate transporter like domains"/>
    <property type="match status" value="1"/>
</dbReference>
<reference evidence="7" key="1">
    <citation type="submission" date="2021-01" db="EMBL/GenBank/DDBJ databases">
        <title>Whole genome shotgun sequence of Actinocatenispora rupis NBRC 107355.</title>
        <authorList>
            <person name="Komaki H."/>
            <person name="Tamura T."/>
        </authorList>
    </citation>
    <scope>NUCLEOTIDE SEQUENCE</scope>
    <source>
        <strain evidence="7">NBRC 107355</strain>
    </source>
</reference>
<dbReference type="GO" id="GO:0022857">
    <property type="term" value="F:transmembrane transporter activity"/>
    <property type="evidence" value="ECO:0007669"/>
    <property type="project" value="InterPro"/>
</dbReference>
<dbReference type="CDD" id="cd06173">
    <property type="entry name" value="MFS_MefA_like"/>
    <property type="match status" value="1"/>
</dbReference>
<feature type="transmembrane region" description="Helical" evidence="6">
    <location>
        <begin position="209"/>
        <end position="227"/>
    </location>
</feature>
<keyword evidence="2" id="KW-1003">Cell membrane</keyword>
<feature type="transmembrane region" description="Helical" evidence="6">
    <location>
        <begin position="266"/>
        <end position="284"/>
    </location>
</feature>
<feature type="transmembrane region" description="Helical" evidence="6">
    <location>
        <begin position="350"/>
        <end position="375"/>
    </location>
</feature>
<feature type="transmembrane region" description="Helical" evidence="6">
    <location>
        <begin position="239"/>
        <end position="259"/>
    </location>
</feature>
<evidence type="ECO:0000256" key="2">
    <source>
        <dbReference type="ARBA" id="ARBA00022475"/>
    </source>
</evidence>
<keyword evidence="5 6" id="KW-0472">Membrane</keyword>
<comment type="caution">
    <text evidence="7">The sequence shown here is derived from an EMBL/GenBank/DDBJ whole genome shotgun (WGS) entry which is preliminary data.</text>
</comment>
<evidence type="ECO:0000256" key="6">
    <source>
        <dbReference type="SAM" id="Phobius"/>
    </source>
</evidence>
<evidence type="ECO:0000256" key="3">
    <source>
        <dbReference type="ARBA" id="ARBA00022692"/>
    </source>
</evidence>
<feature type="transmembrane region" description="Helical" evidence="6">
    <location>
        <begin position="321"/>
        <end position="344"/>
    </location>
</feature>
<feature type="transmembrane region" description="Helical" evidence="6">
    <location>
        <begin position="290"/>
        <end position="309"/>
    </location>
</feature>
<evidence type="ECO:0000313" key="8">
    <source>
        <dbReference type="Proteomes" id="UP000612808"/>
    </source>
</evidence>
<accession>A0A8J3ND39</accession>
<dbReference type="InterPro" id="IPR036259">
    <property type="entry name" value="MFS_trans_sf"/>
</dbReference>
<organism evidence="7 8">
    <name type="scientific">Actinocatenispora rupis</name>
    <dbReference type="NCBI Taxonomy" id="519421"/>
    <lineage>
        <taxon>Bacteria</taxon>
        <taxon>Bacillati</taxon>
        <taxon>Actinomycetota</taxon>
        <taxon>Actinomycetes</taxon>
        <taxon>Micromonosporales</taxon>
        <taxon>Micromonosporaceae</taxon>
        <taxon>Actinocatenispora</taxon>
    </lineage>
</organism>
<keyword evidence="8" id="KW-1185">Reference proteome</keyword>
<dbReference type="PANTHER" id="PTHR23513">
    <property type="entry name" value="INTEGRAL MEMBRANE EFFLUX PROTEIN-RELATED"/>
    <property type="match status" value="1"/>
</dbReference>
<dbReference type="PANTHER" id="PTHR23513:SF11">
    <property type="entry name" value="STAPHYLOFERRIN A TRANSPORTER"/>
    <property type="match status" value="1"/>
</dbReference>
<evidence type="ECO:0000256" key="5">
    <source>
        <dbReference type="ARBA" id="ARBA00023136"/>
    </source>
</evidence>
<dbReference type="InterPro" id="IPR011701">
    <property type="entry name" value="MFS"/>
</dbReference>
<evidence type="ECO:0000256" key="4">
    <source>
        <dbReference type="ARBA" id="ARBA00022989"/>
    </source>
</evidence>
<comment type="subcellular location">
    <subcellularLocation>
        <location evidence="1">Cell membrane</location>
        <topology evidence="1">Multi-pass membrane protein</topology>
    </subcellularLocation>
</comment>
<sequence>MSQLGSMLLVVAVPYQVFRVTGSTVATSLALALEAVPAILVGPWAGALIDRWHRRTVLILANLGAAAGVALMLCGTTPDRLPLLYLGLVAEQVAAAFLRPASTALLPAVAGTGPNLAAANSAFAFAVGVVRLAGPPLGTLLLSVGGFGAAVAADVASYLVPAALTVALQRIPAPRRTGTGAWQVARELRDGVRLLAGSRLLRGMLATTWAYWTANAALTALLVPFVVRRLHSPGQDVGYLVSALGVGYLVGSAASRLVVGRHPTRTVLAGAYLAVGAAFLGMFHAPNMPVAAAFTALAGVPGAIAMVATQHRIQADVDGTVLGRVSAGFATSDALAAVTGAALAPACVALVGLGGTLTVFSVVVVVTAAAVPLLLPRP</sequence>
<name>A0A8J3ND39_9ACTN</name>
<dbReference type="Proteomes" id="UP000612808">
    <property type="component" value="Unassembled WGS sequence"/>
</dbReference>
<feature type="transmembrane region" description="Helical" evidence="6">
    <location>
        <begin position="140"/>
        <end position="168"/>
    </location>
</feature>
<dbReference type="SUPFAM" id="SSF103473">
    <property type="entry name" value="MFS general substrate transporter"/>
    <property type="match status" value="1"/>
</dbReference>
<dbReference type="Pfam" id="PF07690">
    <property type="entry name" value="MFS_1"/>
    <property type="match status" value="1"/>
</dbReference>
<gene>
    <name evidence="7" type="ORF">Aru02nite_55500</name>
</gene>
<feature type="transmembrane region" description="Helical" evidence="6">
    <location>
        <begin position="29"/>
        <end position="49"/>
    </location>
</feature>